<keyword evidence="5 11" id="KW-0285">Flavoprotein</keyword>
<dbReference type="Gene3D" id="3.60.150.10">
    <property type="entry name" value="Chorismate synthase AroC"/>
    <property type="match status" value="1"/>
</dbReference>
<feature type="binding site" evidence="11">
    <location>
        <begin position="135"/>
        <end position="137"/>
    </location>
    <ligand>
        <name>FMN</name>
        <dbReference type="ChEBI" id="CHEBI:58210"/>
    </ligand>
</feature>
<sequence>MLRWLTAGESHGQALTAIVEGLPAGVRVTSGDIAEALRRRRLGHGRGARMKFEQDKVTIVGGVRHGVTLGGPVAIEVGNSEWPKWETVMSADPVDADVLEAQARNAPLTQPRPGHADLVGIQKYGFDDARPVLERASARETAARVALGEVARQFLRQALGVEILSHVLALGEVTAPEGTLPEPSDLAAVDADPVRCFDPAAAAAMVAHVDEVKKAGDTLGGVVEVLAYGLPPGLGSHVHWDRRLDSRLAGALMGIQAIKGVELGDGFTTARRRGSAAHDEIDNTPDGIRRRTNRAGGVEGGMTTGEVLRVRAGMKPISTVPRRLDTVDVRTGEPAKAINQRSDVTAVPAAGVVAEAMVALVLADAALEKFGGDSAEETARNLRGYLSSLAVK</sequence>
<comment type="function">
    <text evidence="11">Catalyzes the anti-1,4-elimination of the C-3 phosphate and the C-6 proR hydrogen from 5-enolpyruvylshikimate-3-phosphate (EPSP) to yield chorismate, which is the branch point compound that serves as the starting substrate for the three terminal pathways of aromatic amino acid biosynthesis. This reaction introduces a second double bond into the aromatic ring system.</text>
</comment>
<evidence type="ECO:0000256" key="3">
    <source>
        <dbReference type="ARBA" id="ARBA00013036"/>
    </source>
</evidence>
<comment type="caution">
    <text evidence="14">The sequence shown here is derived from an EMBL/GenBank/DDBJ whole genome shotgun (WGS) entry which is preliminary data.</text>
</comment>
<dbReference type="Proteomes" id="UP001596074">
    <property type="component" value="Unassembled WGS sequence"/>
</dbReference>
<reference evidence="15" key="1">
    <citation type="journal article" date="2019" name="Int. J. Syst. Evol. Microbiol.">
        <title>The Global Catalogue of Microorganisms (GCM) 10K type strain sequencing project: providing services to taxonomists for standard genome sequencing and annotation.</title>
        <authorList>
            <consortium name="The Broad Institute Genomics Platform"/>
            <consortium name="The Broad Institute Genome Sequencing Center for Infectious Disease"/>
            <person name="Wu L."/>
            <person name="Ma J."/>
        </authorList>
    </citation>
    <scope>NUCLEOTIDE SEQUENCE [LARGE SCALE GENOMIC DNA]</scope>
    <source>
        <strain evidence="15">KCTC 42087</strain>
    </source>
</reference>
<dbReference type="InterPro" id="IPR035904">
    <property type="entry name" value="Chorismate_synth_AroC_sf"/>
</dbReference>
<dbReference type="PROSITE" id="PS00789">
    <property type="entry name" value="CHORISMATE_SYNTHASE_3"/>
    <property type="match status" value="1"/>
</dbReference>
<dbReference type="PANTHER" id="PTHR21085:SF0">
    <property type="entry name" value="CHORISMATE SYNTHASE"/>
    <property type="match status" value="1"/>
</dbReference>
<proteinExistence type="inferred from homology"/>
<evidence type="ECO:0000256" key="8">
    <source>
        <dbReference type="ARBA" id="ARBA00022857"/>
    </source>
</evidence>
<keyword evidence="7 11" id="KW-0274">FAD</keyword>
<evidence type="ECO:0000256" key="12">
    <source>
        <dbReference type="RuleBase" id="RU000605"/>
    </source>
</evidence>
<keyword evidence="8 11" id="KW-0521">NADP</keyword>
<feature type="binding site" evidence="11">
    <location>
        <position position="300"/>
    </location>
    <ligand>
        <name>FMN</name>
        <dbReference type="ChEBI" id="CHEBI:58210"/>
    </ligand>
</feature>
<dbReference type="HAMAP" id="MF_00300">
    <property type="entry name" value="Chorismate_synth"/>
    <property type="match status" value="1"/>
</dbReference>
<name>A0ABW1A512_9ACTN</name>
<evidence type="ECO:0000256" key="2">
    <source>
        <dbReference type="ARBA" id="ARBA00008014"/>
    </source>
</evidence>
<feature type="binding site" evidence="11">
    <location>
        <position position="40"/>
    </location>
    <ligand>
        <name>NADP(+)</name>
        <dbReference type="ChEBI" id="CHEBI:58349"/>
    </ligand>
</feature>
<accession>A0ABW1A512</accession>
<dbReference type="RefSeq" id="WP_378286258.1">
    <property type="nucleotide sequence ID" value="NZ_JBHSON010000054.1"/>
</dbReference>
<dbReference type="NCBIfam" id="NF003793">
    <property type="entry name" value="PRK05382.1"/>
    <property type="match status" value="1"/>
</dbReference>
<evidence type="ECO:0000256" key="11">
    <source>
        <dbReference type="HAMAP-Rule" id="MF_00300"/>
    </source>
</evidence>
<evidence type="ECO:0000256" key="13">
    <source>
        <dbReference type="SAM" id="MobiDB-lite"/>
    </source>
</evidence>
<comment type="pathway">
    <text evidence="1 11 12">Metabolic intermediate biosynthesis; chorismate biosynthesis; chorismate from D-erythrose 4-phosphate and phosphoenolpyruvate: step 7/7.</text>
</comment>
<dbReference type="GO" id="GO:0004107">
    <property type="term" value="F:chorismate synthase activity"/>
    <property type="evidence" value="ECO:0007669"/>
    <property type="project" value="UniProtKB-EC"/>
</dbReference>
<feature type="region of interest" description="Disordered" evidence="13">
    <location>
        <begin position="272"/>
        <end position="301"/>
    </location>
</feature>
<feature type="binding site" evidence="11">
    <location>
        <begin position="256"/>
        <end position="257"/>
    </location>
    <ligand>
        <name>FMN</name>
        <dbReference type="ChEBI" id="CHEBI:58210"/>
    </ligand>
</feature>
<dbReference type="Pfam" id="PF01264">
    <property type="entry name" value="Chorismate_synt"/>
    <property type="match status" value="1"/>
</dbReference>
<comment type="catalytic activity">
    <reaction evidence="11 12">
        <text>5-O-(1-carboxyvinyl)-3-phosphoshikimate = chorismate + phosphate</text>
        <dbReference type="Rhea" id="RHEA:21020"/>
        <dbReference type="ChEBI" id="CHEBI:29748"/>
        <dbReference type="ChEBI" id="CHEBI:43474"/>
        <dbReference type="ChEBI" id="CHEBI:57701"/>
        <dbReference type="EC" id="4.2.3.5"/>
    </reaction>
</comment>
<comment type="similarity">
    <text evidence="2 11 12">Belongs to the chorismate synthase family.</text>
</comment>
<dbReference type="CDD" id="cd07304">
    <property type="entry name" value="Chorismate_synthase"/>
    <property type="match status" value="1"/>
</dbReference>
<dbReference type="EC" id="4.2.3.5" evidence="3 11"/>
<gene>
    <name evidence="11 14" type="primary">aroC</name>
    <name evidence="14" type="ORF">ACFPZN_33230</name>
</gene>
<evidence type="ECO:0000256" key="1">
    <source>
        <dbReference type="ARBA" id="ARBA00005044"/>
    </source>
</evidence>
<keyword evidence="9 11" id="KW-0057">Aromatic amino acid biosynthesis</keyword>
<evidence type="ECO:0000256" key="5">
    <source>
        <dbReference type="ARBA" id="ARBA00022630"/>
    </source>
</evidence>
<keyword evidence="4 11" id="KW-0028">Amino-acid biosynthesis</keyword>
<evidence type="ECO:0000256" key="7">
    <source>
        <dbReference type="ARBA" id="ARBA00022827"/>
    </source>
</evidence>
<comment type="cofactor">
    <cofactor evidence="11 12">
        <name>FMNH2</name>
        <dbReference type="ChEBI" id="CHEBI:57618"/>
    </cofactor>
    <text evidence="11 12">Reduced FMN (FMNH(2)).</text>
</comment>
<evidence type="ECO:0000313" key="14">
    <source>
        <dbReference type="EMBL" id="MFC5750514.1"/>
    </source>
</evidence>
<dbReference type="EMBL" id="JBHSON010000054">
    <property type="protein sequence ID" value="MFC5750514.1"/>
    <property type="molecule type" value="Genomic_DNA"/>
</dbReference>
<organism evidence="14 15">
    <name type="scientific">Actinomadura rugatobispora</name>
    <dbReference type="NCBI Taxonomy" id="1994"/>
    <lineage>
        <taxon>Bacteria</taxon>
        <taxon>Bacillati</taxon>
        <taxon>Actinomycetota</taxon>
        <taxon>Actinomycetes</taxon>
        <taxon>Streptosporangiales</taxon>
        <taxon>Thermomonosporaceae</taxon>
        <taxon>Actinomadura</taxon>
    </lineage>
</organism>
<dbReference type="PANTHER" id="PTHR21085">
    <property type="entry name" value="CHORISMATE SYNTHASE"/>
    <property type="match status" value="1"/>
</dbReference>
<dbReference type="SUPFAM" id="SSF103263">
    <property type="entry name" value="Chorismate synthase, AroC"/>
    <property type="match status" value="1"/>
</dbReference>
<keyword evidence="6 11" id="KW-0288">FMN</keyword>
<keyword evidence="10 11" id="KW-0456">Lyase</keyword>
<evidence type="ECO:0000256" key="9">
    <source>
        <dbReference type="ARBA" id="ARBA00023141"/>
    </source>
</evidence>
<dbReference type="PIRSF" id="PIRSF001456">
    <property type="entry name" value="Chorismate_synth"/>
    <property type="match status" value="1"/>
</dbReference>
<evidence type="ECO:0000256" key="6">
    <source>
        <dbReference type="ARBA" id="ARBA00022643"/>
    </source>
</evidence>
<keyword evidence="15" id="KW-1185">Reference proteome</keyword>
<evidence type="ECO:0000256" key="10">
    <source>
        <dbReference type="ARBA" id="ARBA00023239"/>
    </source>
</evidence>
<dbReference type="InterPro" id="IPR020541">
    <property type="entry name" value="Chorismate_synthase_CS"/>
</dbReference>
<dbReference type="InterPro" id="IPR000453">
    <property type="entry name" value="Chorismate_synth"/>
</dbReference>
<feature type="binding site" evidence="11">
    <location>
        <begin position="315"/>
        <end position="319"/>
    </location>
    <ligand>
        <name>FMN</name>
        <dbReference type="ChEBI" id="CHEBI:58210"/>
    </ligand>
</feature>
<comment type="subunit">
    <text evidence="11">Homotetramer.</text>
</comment>
<feature type="binding site" evidence="11">
    <location>
        <position position="341"/>
    </location>
    <ligand>
        <name>FMN</name>
        <dbReference type="ChEBI" id="CHEBI:58210"/>
    </ligand>
</feature>
<evidence type="ECO:0000256" key="4">
    <source>
        <dbReference type="ARBA" id="ARBA00022605"/>
    </source>
</evidence>
<protein>
    <recommendedName>
        <fullName evidence="3 11">Chorismate synthase</fullName>
        <shortName evidence="11">CS</shortName>
        <ecNumber evidence="3 11">4.2.3.5</ecNumber>
    </recommendedName>
    <alternativeName>
        <fullName evidence="11">5-enolpyruvylshikimate-3-phosphate phospholyase</fullName>
    </alternativeName>
</protein>
<dbReference type="NCBIfam" id="TIGR00033">
    <property type="entry name" value="aroC"/>
    <property type="match status" value="1"/>
</dbReference>
<evidence type="ECO:0000313" key="15">
    <source>
        <dbReference type="Proteomes" id="UP001596074"/>
    </source>
</evidence>
<feature type="binding site" evidence="11">
    <location>
        <position position="46"/>
    </location>
    <ligand>
        <name>NADP(+)</name>
        <dbReference type="ChEBI" id="CHEBI:58349"/>
    </ligand>
</feature>
<dbReference type="PROSITE" id="PS00787">
    <property type="entry name" value="CHORISMATE_SYNTHASE_1"/>
    <property type="match status" value="1"/>
</dbReference>